<sequence>MSMLELHAAALNSGNGVYHEFLIRYRKNSQIVYGIVEGKDDPVFYQGIIESFLPTGWDVQLIASGNRNNVLSALADFDWSRYPRKRICFFVDRDLSMFRVVPDPIQDNLYVTEKYSIENEAANFGTVQRVLHEVLNISAISVDDANAMRIAFEENFDFFLEAMVPIMCQIVVWQRSGKRPVLDKINPKDLFYFASGKILAKDGFDTLAKRLLYVSEKVGCDLCSEATLRQTEEEFRRLGGKERYIRGKYVLWFVVEMSLEFHREIKRFSSRYQASPKVKLSMGQNNAMSVMGPRIRCPDSLSDFLRRSYCEFIDPPVVVQESNSVAQEDPPPTILNRFFRIFAKKS</sequence>
<dbReference type="Proteomes" id="UP000180246">
    <property type="component" value="Unassembled WGS sequence"/>
</dbReference>
<dbReference type="Pfam" id="PF14491">
    <property type="entry name" value="DUF4435"/>
    <property type="match status" value="1"/>
</dbReference>
<evidence type="ECO:0000313" key="3">
    <source>
        <dbReference type="Proteomes" id="UP000180246"/>
    </source>
</evidence>
<dbReference type="InterPro" id="IPR029492">
    <property type="entry name" value="DUF4435"/>
</dbReference>
<accession>A0A1S2N5K2</accession>
<dbReference type="EMBL" id="JRYB01000001">
    <property type="protein sequence ID" value="OIJ39864.1"/>
    <property type="molecule type" value="Genomic_DNA"/>
</dbReference>
<evidence type="ECO:0000259" key="1">
    <source>
        <dbReference type="Pfam" id="PF14491"/>
    </source>
</evidence>
<comment type="caution">
    <text evidence="2">The sequence shown here is derived from an EMBL/GenBank/DDBJ whole genome shotgun (WGS) entry which is preliminary data.</text>
</comment>
<evidence type="ECO:0000313" key="2">
    <source>
        <dbReference type="EMBL" id="OIJ39864.1"/>
    </source>
</evidence>
<proteinExistence type="predicted"/>
<feature type="domain" description="DUF4435" evidence="1">
    <location>
        <begin position="36"/>
        <end position="267"/>
    </location>
</feature>
<reference evidence="2 3" key="1">
    <citation type="submission" date="2014-10" db="EMBL/GenBank/DDBJ databases">
        <authorList>
            <person name="Seo M.-J."/>
            <person name="Seok Y.J."/>
            <person name="Cha I.-T."/>
        </authorList>
    </citation>
    <scope>NUCLEOTIDE SEQUENCE [LARGE SCALE GENOMIC DNA]</scope>
    <source>
        <strain evidence="2 3">NEU</strain>
    </source>
</reference>
<dbReference type="AlphaFoldDB" id="A0A1S2N5K2"/>
<gene>
    <name evidence="2" type="ORF">LO55_709</name>
</gene>
<organism evidence="2 3">
    <name type="scientific">Massilia timonae</name>
    <dbReference type="NCBI Taxonomy" id="47229"/>
    <lineage>
        <taxon>Bacteria</taxon>
        <taxon>Pseudomonadati</taxon>
        <taxon>Pseudomonadota</taxon>
        <taxon>Betaproteobacteria</taxon>
        <taxon>Burkholderiales</taxon>
        <taxon>Oxalobacteraceae</taxon>
        <taxon>Telluria group</taxon>
        <taxon>Massilia</taxon>
    </lineage>
</organism>
<name>A0A1S2N5K2_9BURK</name>
<dbReference type="RefSeq" id="WP_083415145.1">
    <property type="nucleotide sequence ID" value="NZ_JRYB01000001.1"/>
</dbReference>
<protein>
    <recommendedName>
        <fullName evidence="1">DUF4435 domain-containing protein</fullName>
    </recommendedName>
</protein>